<evidence type="ECO:0000256" key="1">
    <source>
        <dbReference type="ARBA" id="ARBA00006611"/>
    </source>
</evidence>
<organism evidence="3 4">
    <name type="scientific">Caminibacter mediatlanticus TB-2</name>
    <dbReference type="NCBI Taxonomy" id="391592"/>
    <lineage>
        <taxon>Bacteria</taxon>
        <taxon>Pseudomonadati</taxon>
        <taxon>Campylobacterota</taxon>
        <taxon>Epsilonproteobacteria</taxon>
        <taxon>Nautiliales</taxon>
        <taxon>Nautiliaceae</taxon>
        <taxon>Caminibacter</taxon>
    </lineage>
</organism>
<dbReference type="Gene3D" id="3.40.50.300">
    <property type="entry name" value="P-loop containing nucleotide triphosphate hydrolases"/>
    <property type="match status" value="1"/>
</dbReference>
<dbReference type="InterPro" id="IPR003593">
    <property type="entry name" value="AAA+_ATPase"/>
</dbReference>
<proteinExistence type="inferred from homology"/>
<accession>A0AAI9AIG3</accession>
<dbReference type="SMART" id="SM00382">
    <property type="entry name" value="AAA"/>
    <property type="match status" value="1"/>
</dbReference>
<protein>
    <submittedName>
        <fullName evidence="3">Pilin biogenesis</fullName>
    </submittedName>
</protein>
<dbReference type="Proteomes" id="UP000003288">
    <property type="component" value="Unassembled WGS sequence"/>
</dbReference>
<sequence>MTREELNKYLYTLINYEGSDLHIKAGEGIRFRIHGELHKVESPKLTRESVVNLLKELLRSRFEEMVKNKEIDFSYKLDENYRFRANAFFQVDGPSIVFRVIPLKIPTLDELDFPNVIRKFTEIERGLVLVTGVTGSGKSTTLAALINEINEKKAKHIITIEDPVEFIHKDKKSLINQRSLGEDTRSFTTALRAALREDPDIILVGEMRDRETIEIALHAAETGHLVFSTLHTLDAKETINRIIGVFPIDEQQRIRLVLSSVLQGIISQRLVPTVNKKRTAAMEVLISTPRIQDMILKNRDKEIKDALEEGKLIYGTQSFDQHLVDLVLSGKINEDTALKFATSKDDLKLKLKQEKMKVGKDTKTTAIPLKD</sequence>
<dbReference type="PROSITE" id="PS00662">
    <property type="entry name" value="T2SP_E"/>
    <property type="match status" value="1"/>
</dbReference>
<dbReference type="CDD" id="cd01131">
    <property type="entry name" value="PilT"/>
    <property type="match status" value="1"/>
</dbReference>
<dbReference type="InterPro" id="IPR050921">
    <property type="entry name" value="T4SS_GSP_E_ATPase"/>
</dbReference>
<dbReference type="InterPro" id="IPR001482">
    <property type="entry name" value="T2SS/T4SS_dom"/>
</dbReference>
<gene>
    <name evidence="3" type="ORF">CMTB2_07611</name>
</gene>
<reference evidence="3 4" key="1">
    <citation type="journal article" date="2011" name="Stand. Genomic Sci.">
        <title>Draft genome sequence of Caminibacter mediatlanticus strain TB-2, an epsilonproteobacterium isolated from a deep-sea hydrothermal vent.</title>
        <authorList>
            <person name="Giovannelli D."/>
            <person name="Ferriera S."/>
            <person name="Johnson J."/>
            <person name="Kravitz S."/>
            <person name="Perez-Rodriguez I."/>
            <person name="Ricci J."/>
            <person name="O'Brien C."/>
            <person name="Voordeckers J.W."/>
            <person name="Bini E."/>
            <person name="Vetriani C."/>
        </authorList>
    </citation>
    <scope>NUCLEOTIDE SEQUENCE [LARGE SCALE GENOMIC DNA]</scope>
    <source>
        <strain evidence="3 4">TB-2</strain>
    </source>
</reference>
<comment type="caution">
    <text evidence="3">The sequence shown here is derived from an EMBL/GenBank/DDBJ whole genome shotgun (WGS) entry which is preliminary data.</text>
</comment>
<dbReference type="GO" id="GO:0016887">
    <property type="term" value="F:ATP hydrolysis activity"/>
    <property type="evidence" value="ECO:0007669"/>
    <property type="project" value="InterPro"/>
</dbReference>
<dbReference type="NCBIfam" id="TIGR01420">
    <property type="entry name" value="pilT_fam"/>
    <property type="match status" value="1"/>
</dbReference>
<dbReference type="AlphaFoldDB" id="A0AAI9AIG3"/>
<dbReference type="EMBL" id="ABCJ01000002">
    <property type="protein sequence ID" value="EDM24104.1"/>
    <property type="molecule type" value="Genomic_DNA"/>
</dbReference>
<dbReference type="GO" id="GO:0005524">
    <property type="term" value="F:ATP binding"/>
    <property type="evidence" value="ECO:0007669"/>
    <property type="project" value="InterPro"/>
</dbReference>
<comment type="similarity">
    <text evidence="1">Belongs to the GSP E family.</text>
</comment>
<evidence type="ECO:0000313" key="3">
    <source>
        <dbReference type="EMBL" id="EDM24104.1"/>
    </source>
</evidence>
<dbReference type="SUPFAM" id="SSF52540">
    <property type="entry name" value="P-loop containing nucleoside triphosphate hydrolases"/>
    <property type="match status" value="1"/>
</dbReference>
<evidence type="ECO:0000259" key="2">
    <source>
        <dbReference type="PROSITE" id="PS00662"/>
    </source>
</evidence>
<dbReference type="Pfam" id="PF00437">
    <property type="entry name" value="T2SSE"/>
    <property type="match status" value="1"/>
</dbReference>
<evidence type="ECO:0000313" key="4">
    <source>
        <dbReference type="Proteomes" id="UP000003288"/>
    </source>
</evidence>
<dbReference type="Gene3D" id="3.30.450.90">
    <property type="match status" value="1"/>
</dbReference>
<dbReference type="RefSeq" id="WP_007474115.1">
    <property type="nucleotide sequence ID" value="NZ_ABCJ01000002.1"/>
</dbReference>
<feature type="domain" description="Bacterial type II secretion system protein E" evidence="2">
    <location>
        <begin position="195"/>
        <end position="209"/>
    </location>
</feature>
<dbReference type="InterPro" id="IPR006321">
    <property type="entry name" value="PilT/PilU"/>
</dbReference>
<dbReference type="PANTHER" id="PTHR30486">
    <property type="entry name" value="TWITCHING MOTILITY PROTEIN PILT"/>
    <property type="match status" value="1"/>
</dbReference>
<dbReference type="PANTHER" id="PTHR30486:SF12">
    <property type="entry name" value="TYPE IV PILUS ATPASE PILU"/>
    <property type="match status" value="1"/>
</dbReference>
<dbReference type="InterPro" id="IPR027417">
    <property type="entry name" value="P-loop_NTPase"/>
</dbReference>
<name>A0AAI9AIG3_9BACT</name>